<reference evidence="7" key="1">
    <citation type="journal article" date="2019" name="Int. J. Syst. Evol. Microbiol.">
        <title>The Global Catalogue of Microorganisms (GCM) 10K type strain sequencing project: providing services to taxonomists for standard genome sequencing and annotation.</title>
        <authorList>
            <consortium name="The Broad Institute Genomics Platform"/>
            <consortium name="The Broad Institute Genome Sequencing Center for Infectious Disease"/>
            <person name="Wu L."/>
            <person name="Ma J."/>
        </authorList>
    </citation>
    <scope>NUCLEOTIDE SEQUENCE [LARGE SCALE GENOMIC DNA]</scope>
    <source>
        <strain evidence="7">JCM 18514</strain>
    </source>
</reference>
<evidence type="ECO:0000256" key="3">
    <source>
        <dbReference type="ARBA" id="ARBA00023125"/>
    </source>
</evidence>
<dbReference type="Pfam" id="PF03466">
    <property type="entry name" value="LysR_substrate"/>
    <property type="match status" value="1"/>
</dbReference>
<sequence length="296" mass="32206">MEIRHLRYFLVLAEELHFNRAANLLHIAQPALSQQVRLLEKELKVELFTRTTRKVELTPAGASLRKHALEILTNVESVKDLVARVATGEAGRLTLGFTGSATYDLLPRIARAVTEKMSGVSLVLRGEMATASQIEALRSNAIDIGFLRPPISEEFHQRVVRTDYLSLLIPASHPLAGEDSIDLAHMANESFIQYSPSADPATFTIVSSAYQQAGFEAVVHQEVDATSVMVSLVAAGLGMALVPNSVSHVRVDGAVIRPLSSPIIPMNLVAAWRVGNDLPAISRFLEIVDQEFPVGA</sequence>
<dbReference type="EMBL" id="BAABKK010000030">
    <property type="protein sequence ID" value="GAA5199392.1"/>
    <property type="molecule type" value="Genomic_DNA"/>
</dbReference>
<evidence type="ECO:0000256" key="1">
    <source>
        <dbReference type="ARBA" id="ARBA00009437"/>
    </source>
</evidence>
<organism evidence="6 7">
    <name type="scientific">Arthrobacter gyeryongensis</name>
    <dbReference type="NCBI Taxonomy" id="1650592"/>
    <lineage>
        <taxon>Bacteria</taxon>
        <taxon>Bacillati</taxon>
        <taxon>Actinomycetota</taxon>
        <taxon>Actinomycetes</taxon>
        <taxon>Micrococcales</taxon>
        <taxon>Micrococcaceae</taxon>
        <taxon>Arthrobacter</taxon>
    </lineage>
</organism>
<keyword evidence="2" id="KW-0805">Transcription regulation</keyword>
<dbReference type="Gene3D" id="3.40.190.10">
    <property type="entry name" value="Periplasmic binding protein-like II"/>
    <property type="match status" value="2"/>
</dbReference>
<protein>
    <submittedName>
        <fullName evidence="6">LysR substrate-binding domain-containing protein</fullName>
    </submittedName>
</protein>
<gene>
    <name evidence="6" type="ORF">GCM10023346_38990</name>
</gene>
<evidence type="ECO:0000256" key="4">
    <source>
        <dbReference type="ARBA" id="ARBA00023163"/>
    </source>
</evidence>
<dbReference type="Pfam" id="PF00126">
    <property type="entry name" value="HTH_1"/>
    <property type="match status" value="1"/>
</dbReference>
<keyword evidence="7" id="KW-1185">Reference proteome</keyword>
<evidence type="ECO:0000313" key="6">
    <source>
        <dbReference type="EMBL" id="GAA5199392.1"/>
    </source>
</evidence>
<keyword evidence="3" id="KW-0238">DNA-binding</keyword>
<comment type="similarity">
    <text evidence="1">Belongs to the LysR transcriptional regulatory family.</text>
</comment>
<dbReference type="CDD" id="cd08414">
    <property type="entry name" value="PBP2_LTTR_aromatics_like"/>
    <property type="match status" value="1"/>
</dbReference>
<dbReference type="PANTHER" id="PTHR30346:SF0">
    <property type="entry name" value="HCA OPERON TRANSCRIPTIONAL ACTIVATOR HCAR"/>
    <property type="match status" value="1"/>
</dbReference>
<feature type="domain" description="HTH lysR-type" evidence="5">
    <location>
        <begin position="1"/>
        <end position="58"/>
    </location>
</feature>
<evidence type="ECO:0000259" key="5">
    <source>
        <dbReference type="PROSITE" id="PS50931"/>
    </source>
</evidence>
<dbReference type="PROSITE" id="PS50931">
    <property type="entry name" value="HTH_LYSR"/>
    <property type="match status" value="1"/>
</dbReference>
<dbReference type="PANTHER" id="PTHR30346">
    <property type="entry name" value="TRANSCRIPTIONAL DUAL REGULATOR HCAR-RELATED"/>
    <property type="match status" value="1"/>
</dbReference>
<evidence type="ECO:0000256" key="2">
    <source>
        <dbReference type="ARBA" id="ARBA00023015"/>
    </source>
</evidence>
<accession>A0ABP9SNU4</accession>
<dbReference type="Proteomes" id="UP001500200">
    <property type="component" value="Unassembled WGS sequence"/>
</dbReference>
<dbReference type="InterPro" id="IPR036390">
    <property type="entry name" value="WH_DNA-bd_sf"/>
</dbReference>
<comment type="caution">
    <text evidence="6">The sequence shown here is derived from an EMBL/GenBank/DDBJ whole genome shotgun (WGS) entry which is preliminary data.</text>
</comment>
<evidence type="ECO:0000313" key="7">
    <source>
        <dbReference type="Proteomes" id="UP001500200"/>
    </source>
</evidence>
<dbReference type="InterPro" id="IPR005119">
    <property type="entry name" value="LysR_subst-bd"/>
</dbReference>
<dbReference type="InterPro" id="IPR000847">
    <property type="entry name" value="LysR_HTH_N"/>
</dbReference>
<proteinExistence type="inferred from homology"/>
<dbReference type="SUPFAM" id="SSF53850">
    <property type="entry name" value="Periplasmic binding protein-like II"/>
    <property type="match status" value="1"/>
</dbReference>
<keyword evidence="4" id="KW-0804">Transcription</keyword>
<dbReference type="PRINTS" id="PR00039">
    <property type="entry name" value="HTHLYSR"/>
</dbReference>
<dbReference type="RefSeq" id="WP_345451860.1">
    <property type="nucleotide sequence ID" value="NZ_BAABKK010000030.1"/>
</dbReference>
<dbReference type="SUPFAM" id="SSF46785">
    <property type="entry name" value="Winged helix' DNA-binding domain"/>
    <property type="match status" value="1"/>
</dbReference>
<dbReference type="InterPro" id="IPR036388">
    <property type="entry name" value="WH-like_DNA-bd_sf"/>
</dbReference>
<dbReference type="Gene3D" id="1.10.10.10">
    <property type="entry name" value="Winged helix-like DNA-binding domain superfamily/Winged helix DNA-binding domain"/>
    <property type="match status" value="1"/>
</dbReference>
<name>A0ABP9SNU4_9MICC</name>